<dbReference type="Gramene" id="TraesNOR6B03G03541500.2">
    <property type="protein sequence ID" value="TraesNOR6B03G03541500.2.CDS1"/>
    <property type="gene ID" value="TraesNOR6B03G03541500"/>
</dbReference>
<evidence type="ECO:0000313" key="3">
    <source>
        <dbReference type="Proteomes" id="UP000019116"/>
    </source>
</evidence>
<reference evidence="2" key="2">
    <citation type="submission" date="2018-10" db="UniProtKB">
        <authorList>
            <consortium name="EnsemblPlants"/>
        </authorList>
    </citation>
    <scope>IDENTIFICATION</scope>
</reference>
<dbReference type="Gramene" id="TraesNOR6B03G03541500.1">
    <property type="protein sequence ID" value="TraesNOR6B03G03541500.1.CDS1"/>
    <property type="gene ID" value="TraesNOR6B03G03541500"/>
</dbReference>
<protein>
    <submittedName>
        <fullName evidence="2">Uncharacterized protein</fullName>
    </submittedName>
</protein>
<dbReference type="Proteomes" id="UP000019116">
    <property type="component" value="Chromosome 6B"/>
</dbReference>
<name>A0A3B6PM22_WHEAT</name>
<keyword evidence="3" id="KW-1185">Reference proteome</keyword>
<dbReference type="EnsemblPlants" id="TraesCS6B02G203600.1">
    <property type="protein sequence ID" value="TraesCS6B02G203600.1.cds1"/>
    <property type="gene ID" value="TraesCS6B02G203600"/>
</dbReference>
<evidence type="ECO:0000313" key="2">
    <source>
        <dbReference type="EnsemblPlants" id="TraesCS6B02G203600.1.cds1"/>
    </source>
</evidence>
<dbReference type="AlphaFoldDB" id="A0A3B6PM22"/>
<accession>A0A3B6PM22</accession>
<sequence>MNCSACVPVDPPRQRGPASTDASLWPRSTAPRGRHRSQRWPMYAAAGDARWGEMVWRVARGDWGRTLGIDGGGGWHAPRPGLLPRRSGGVQALIMRTHGRGGFGELRRRFRWFRRAPAPIRLAPASSGADSFGSGELIPLLQRVFFKSLARHFFNT</sequence>
<dbReference type="PaxDb" id="4565-Traes_6BS_2C22010E1.1"/>
<dbReference type="Gramene" id="TraesCS6B02G203600.1">
    <property type="protein sequence ID" value="TraesCS6B02G203600.1.cds1"/>
    <property type="gene ID" value="TraesCS6B02G203600"/>
</dbReference>
<reference evidence="2" key="1">
    <citation type="submission" date="2018-08" db="EMBL/GenBank/DDBJ databases">
        <authorList>
            <person name="Rossello M."/>
        </authorList>
    </citation>
    <scope>NUCLEOTIDE SEQUENCE [LARGE SCALE GENOMIC DNA]</scope>
    <source>
        <strain evidence="2">cv. Chinese Spring</strain>
    </source>
</reference>
<dbReference type="Gramene" id="TraesCS6B03G0527500.1">
    <property type="protein sequence ID" value="TraesCS6B03G0527500.1.CDS1"/>
    <property type="gene ID" value="TraesCS6B03G0527500"/>
</dbReference>
<proteinExistence type="predicted"/>
<evidence type="ECO:0000256" key="1">
    <source>
        <dbReference type="SAM" id="MobiDB-lite"/>
    </source>
</evidence>
<feature type="region of interest" description="Disordered" evidence="1">
    <location>
        <begin position="1"/>
        <end position="38"/>
    </location>
</feature>
<organism evidence="2">
    <name type="scientific">Triticum aestivum</name>
    <name type="common">Wheat</name>
    <dbReference type="NCBI Taxonomy" id="4565"/>
    <lineage>
        <taxon>Eukaryota</taxon>
        <taxon>Viridiplantae</taxon>
        <taxon>Streptophyta</taxon>
        <taxon>Embryophyta</taxon>
        <taxon>Tracheophyta</taxon>
        <taxon>Spermatophyta</taxon>
        <taxon>Magnoliopsida</taxon>
        <taxon>Liliopsida</taxon>
        <taxon>Poales</taxon>
        <taxon>Poaceae</taxon>
        <taxon>BOP clade</taxon>
        <taxon>Pooideae</taxon>
        <taxon>Triticodae</taxon>
        <taxon>Triticeae</taxon>
        <taxon>Triticinae</taxon>
        <taxon>Triticum</taxon>
    </lineage>
</organism>